<gene>
    <name evidence="2" type="ORF">RNAN_3021</name>
</gene>
<dbReference type="STRING" id="562729.RNAN_3021"/>
<keyword evidence="1" id="KW-0472">Membrane</keyword>
<protein>
    <submittedName>
        <fullName evidence="2">Uncharacterized protein</fullName>
    </submittedName>
</protein>
<feature type="transmembrane region" description="Helical" evidence="1">
    <location>
        <begin position="41"/>
        <end position="63"/>
    </location>
</feature>
<reference evidence="2 3" key="1">
    <citation type="journal article" date="2012" name="J. Bacteriol.">
        <title>Genome Sequence of the Protease-Producing Bacterium Rheinheimera nanhaiensis E407-8T, Isolated from Deep-Sea Sediment of the South China Sea.</title>
        <authorList>
            <person name="Zhang X.-Y."/>
            <person name="Zhang Y.-J."/>
            <person name="Qin Q.-L."/>
            <person name="Xie B.-B."/>
            <person name="Chen X.-L."/>
            <person name="Zhou B.-C."/>
            <person name="Zhang Y.-Z."/>
        </authorList>
    </citation>
    <scope>NUCLEOTIDE SEQUENCE [LARGE SCALE GENOMIC DNA]</scope>
    <source>
        <strain evidence="2 3">E407-8</strain>
    </source>
</reference>
<comment type="caution">
    <text evidence="2">The sequence shown here is derived from an EMBL/GenBank/DDBJ whole genome shotgun (WGS) entry which is preliminary data.</text>
</comment>
<proteinExistence type="predicted"/>
<accession>I1E130</accession>
<keyword evidence="1" id="KW-0812">Transmembrane</keyword>
<keyword evidence="1" id="KW-1133">Transmembrane helix</keyword>
<feature type="transmembrane region" description="Helical" evidence="1">
    <location>
        <begin position="75"/>
        <end position="95"/>
    </location>
</feature>
<keyword evidence="3" id="KW-1185">Reference proteome</keyword>
<name>I1E130_9GAMM</name>
<organism evidence="2 3">
    <name type="scientific">Rheinheimera nanhaiensis E407-8</name>
    <dbReference type="NCBI Taxonomy" id="562729"/>
    <lineage>
        <taxon>Bacteria</taxon>
        <taxon>Pseudomonadati</taxon>
        <taxon>Pseudomonadota</taxon>
        <taxon>Gammaproteobacteria</taxon>
        <taxon>Chromatiales</taxon>
        <taxon>Chromatiaceae</taxon>
        <taxon>Rheinheimera</taxon>
    </lineage>
</organism>
<sequence length="181" mass="20673">MLALALVGLLIFFHEWNQHTVMLADRLPLVVISTMHGYGPGVMLGGVTGCLLFLLYFFYRCVLKKETSFFKKAEKALAMLMLASLLVLFGGNFLIASHRRSQADQAGYVSCPMTTLLSNRITMEVWVHNESLCYDNDIRHLVQRGTIEEVQQVQQHLVARQKQQDARQRFLQQEQLSRNDG</sequence>
<dbReference type="Proteomes" id="UP000004374">
    <property type="component" value="Unassembled WGS sequence"/>
</dbReference>
<dbReference type="AlphaFoldDB" id="I1E130"/>
<dbReference type="EMBL" id="BAFK01000020">
    <property type="protein sequence ID" value="GAB60008.1"/>
    <property type="molecule type" value="Genomic_DNA"/>
</dbReference>
<evidence type="ECO:0000313" key="2">
    <source>
        <dbReference type="EMBL" id="GAB60008.1"/>
    </source>
</evidence>
<evidence type="ECO:0000313" key="3">
    <source>
        <dbReference type="Proteomes" id="UP000004374"/>
    </source>
</evidence>
<evidence type="ECO:0000256" key="1">
    <source>
        <dbReference type="SAM" id="Phobius"/>
    </source>
</evidence>